<dbReference type="Pfam" id="PF03583">
    <property type="entry name" value="LIP"/>
    <property type="match status" value="1"/>
</dbReference>
<dbReference type="GO" id="GO:0016042">
    <property type="term" value="P:lipid catabolic process"/>
    <property type="evidence" value="ECO:0007669"/>
    <property type="project" value="InterPro"/>
</dbReference>
<dbReference type="Gene3D" id="3.40.50.1820">
    <property type="entry name" value="alpha/beta hydrolase"/>
    <property type="match status" value="2"/>
</dbReference>
<dbReference type="PANTHER" id="PTHR34853">
    <property type="match status" value="1"/>
</dbReference>
<proteinExistence type="predicted"/>
<organism evidence="1">
    <name type="scientific">freshwater metagenome</name>
    <dbReference type="NCBI Taxonomy" id="449393"/>
    <lineage>
        <taxon>unclassified sequences</taxon>
        <taxon>metagenomes</taxon>
        <taxon>ecological metagenomes</taxon>
    </lineage>
</organism>
<name>A0A6J5YE58_9ZZZZ</name>
<dbReference type="SUPFAM" id="SSF53474">
    <property type="entry name" value="alpha/beta-Hydrolases"/>
    <property type="match status" value="1"/>
</dbReference>
<dbReference type="GO" id="GO:0004806">
    <property type="term" value="F:triacylglycerol lipase activity"/>
    <property type="evidence" value="ECO:0007669"/>
    <property type="project" value="InterPro"/>
</dbReference>
<dbReference type="InterPro" id="IPR029058">
    <property type="entry name" value="AB_hydrolase_fold"/>
</dbReference>
<protein>
    <submittedName>
        <fullName evidence="1">Unannotated protein</fullName>
    </submittedName>
</protein>
<dbReference type="EMBL" id="CAEMXZ010000107">
    <property type="protein sequence ID" value="CAB4324143.1"/>
    <property type="molecule type" value="Genomic_DNA"/>
</dbReference>
<dbReference type="PIRSF" id="PIRSF029171">
    <property type="entry name" value="Esterase_LipA"/>
    <property type="match status" value="1"/>
</dbReference>
<dbReference type="AlphaFoldDB" id="A0A6J5YE58"/>
<gene>
    <name evidence="1" type="ORF">UFOPK1392_01907</name>
</gene>
<dbReference type="InterPro" id="IPR005152">
    <property type="entry name" value="Lipase_secreted"/>
</dbReference>
<sequence>MSLRKVLTVVVAGLLFATALTAQAPGASAIPPVVPLPDFYSVPSPLTPGEPGELISSEPVSAPGLHGSMWRVMYHSQAIDGTDIAVTGLIATPDDDAPTHDVVTWAHGTTGIADSCAPSLNPSSSEMVLLANGLLDKGYVVTATDYEGLGTPGRHPYIAGISEGRGTLDIVKTAVAMPEVKASTDYIVWGHSQGGHAAMFAGHLAAAWAPELNLKGVVAGAPPSQMLLLNAALQTSPYKYYIGMTAAGFNAGYGDTLAPLDKVLTPEGLEWLDNVDQGCTGYLSSASEGLDFSTLQKADPATVPEWNALLKENDPGTFTEAFDAPLLIIHGGNDEQIPVIASKLMFDTLCGIGQTQTRWVFPGQSHAGVILPSAPAMLDWMGDRFSGVPDSGEIVPTDAQVETCNLATPVVAPSFTG</sequence>
<dbReference type="PANTHER" id="PTHR34853:SF1">
    <property type="entry name" value="LIPASE 5"/>
    <property type="match status" value="1"/>
</dbReference>
<accession>A0A6J5YE58</accession>
<evidence type="ECO:0000313" key="1">
    <source>
        <dbReference type="EMBL" id="CAB4324143.1"/>
    </source>
</evidence>
<reference evidence="1" key="1">
    <citation type="submission" date="2020-05" db="EMBL/GenBank/DDBJ databases">
        <authorList>
            <person name="Chiriac C."/>
            <person name="Salcher M."/>
            <person name="Ghai R."/>
            <person name="Kavagutti S V."/>
        </authorList>
    </citation>
    <scope>NUCLEOTIDE SEQUENCE</scope>
</reference>